<reference evidence="1 2" key="1">
    <citation type="journal article" date="2011" name="Stand. Genomic Sci.">
        <title>Complete genome sequence of the gliding, heparinolytic Pedobacter saltans type strain (113).</title>
        <authorList>
            <person name="Liolios K."/>
            <person name="Sikorski J."/>
            <person name="Lu M."/>
            <person name="Nolan M."/>
            <person name="Lapidus A."/>
            <person name="Lucas S."/>
            <person name="Hammon N."/>
            <person name="Deshpande S."/>
            <person name="Cheng J.F."/>
            <person name="Tapia R."/>
            <person name="Han C."/>
            <person name="Goodwin L."/>
            <person name="Pitluck S."/>
            <person name="Huntemann M."/>
            <person name="Ivanova N."/>
            <person name="Pagani I."/>
            <person name="Mavromatis K."/>
            <person name="Ovchinikova G."/>
            <person name="Pati A."/>
            <person name="Chen A."/>
            <person name="Palaniappan K."/>
            <person name="Land M."/>
            <person name="Hauser L."/>
            <person name="Brambilla E.M."/>
            <person name="Kotsyurbenko O."/>
            <person name="Rohde M."/>
            <person name="Tindall B.J."/>
            <person name="Abt B."/>
            <person name="Goker M."/>
            <person name="Detter J.C."/>
            <person name="Woyke T."/>
            <person name="Bristow J."/>
            <person name="Eisen J.A."/>
            <person name="Markowitz V."/>
            <person name="Hugenholtz P."/>
            <person name="Klenk H.P."/>
            <person name="Kyrpides N.C."/>
        </authorList>
    </citation>
    <scope>NUCLEOTIDE SEQUENCE [LARGE SCALE GENOMIC DNA]</scope>
    <source>
        <strain evidence="2">ATCC 51119 / DSM 12145 / JCM 21818 / LMG 10337 / NBRC 100064 / NCIMB 13643</strain>
    </source>
</reference>
<evidence type="ECO:0000313" key="1">
    <source>
        <dbReference type="EMBL" id="ADY51169.1"/>
    </source>
</evidence>
<proteinExistence type="predicted"/>
<dbReference type="RefSeq" id="WP_013631671.1">
    <property type="nucleotide sequence ID" value="NC_015177.1"/>
</dbReference>
<accession>F0S7E4</accession>
<evidence type="ECO:0000313" key="2">
    <source>
        <dbReference type="Proteomes" id="UP000000310"/>
    </source>
</evidence>
<reference evidence="2" key="2">
    <citation type="submission" date="2011-02" db="EMBL/GenBank/DDBJ databases">
        <title>The complete genome of Pedobacter saltans DSM 12145.</title>
        <authorList>
            <consortium name="US DOE Joint Genome Institute (JGI-PGF)"/>
            <person name="Lucas S."/>
            <person name="Copeland A."/>
            <person name="Lapidus A."/>
            <person name="Bruce D."/>
            <person name="Goodwin L."/>
            <person name="Pitluck S."/>
            <person name="Kyrpides N."/>
            <person name="Mavromatis K."/>
            <person name="Pagani I."/>
            <person name="Ivanova N."/>
            <person name="Ovchinnikova G."/>
            <person name="Lu M."/>
            <person name="Detter J.C."/>
            <person name="Han C."/>
            <person name="Land M."/>
            <person name="Hauser L."/>
            <person name="Markowitz V."/>
            <person name="Cheng J.-F."/>
            <person name="Hugenholtz P."/>
            <person name="Woyke T."/>
            <person name="Wu D."/>
            <person name="Tindall B."/>
            <person name="Pomrenke H.G."/>
            <person name="Brambilla E."/>
            <person name="Klenk H.-P."/>
            <person name="Eisen J.A."/>
        </authorList>
    </citation>
    <scope>NUCLEOTIDE SEQUENCE [LARGE SCALE GENOMIC DNA]</scope>
    <source>
        <strain evidence="2">ATCC 51119 / DSM 12145 / JCM 21818 / LMG 10337 / NBRC 100064 / NCIMB 13643</strain>
    </source>
</reference>
<name>F0S7E4_PSESL</name>
<dbReference type="KEGG" id="psn:Pedsa_0591"/>
<organism evidence="1 2">
    <name type="scientific">Pseudopedobacter saltans (strain ATCC 51119 / DSM 12145 / JCM 21818 / CCUG 39354 / LMG 10337 / NBRC 100064 / NCIMB 13643)</name>
    <name type="common">Pedobacter saltans</name>
    <dbReference type="NCBI Taxonomy" id="762903"/>
    <lineage>
        <taxon>Bacteria</taxon>
        <taxon>Pseudomonadati</taxon>
        <taxon>Bacteroidota</taxon>
        <taxon>Sphingobacteriia</taxon>
        <taxon>Sphingobacteriales</taxon>
        <taxon>Sphingobacteriaceae</taxon>
        <taxon>Pseudopedobacter</taxon>
    </lineage>
</organism>
<dbReference type="HOGENOM" id="CLU_1538771_0_0_10"/>
<dbReference type="Proteomes" id="UP000000310">
    <property type="component" value="Chromosome"/>
</dbReference>
<protein>
    <submittedName>
        <fullName evidence="1">Uncharacterized protein</fullName>
    </submittedName>
</protein>
<dbReference type="EMBL" id="CP002545">
    <property type="protein sequence ID" value="ADY51169.1"/>
    <property type="molecule type" value="Genomic_DNA"/>
</dbReference>
<dbReference type="AlphaFoldDB" id="F0S7E4"/>
<keyword evidence="2" id="KW-1185">Reference proteome</keyword>
<gene>
    <name evidence="1" type="ordered locus">Pedsa_0591</name>
</gene>
<sequence>MNQFDRGWDTACADRENKFAFIAKFMPITHLLDMNFIVLRRITAKEGIYLIVTDYNIDELNKGFNFWKKNYITSSNETYSRLIVDVVYDNESPISSLEELQNLKKNQVDMRDIIANFNLELDYNQEKRMRSNFKFFLNNNMLLLQGYNKGEYELFDLEKTSKYIRQELMNRSFC</sequence>